<dbReference type="GeneID" id="25370582"/>
<dbReference type="SUPFAM" id="SSF56300">
    <property type="entry name" value="Metallo-dependent phosphatases"/>
    <property type="match status" value="1"/>
</dbReference>
<dbReference type="InterPro" id="IPR029052">
    <property type="entry name" value="Metallo-depent_PP-like"/>
</dbReference>
<dbReference type="OMA" id="DRNRWDD"/>
<protein>
    <recommendedName>
        <fullName evidence="1">Calcineurin-like phosphoesterase domain-containing protein</fullName>
    </recommendedName>
</protein>
<dbReference type="OrthoDB" id="550558at2759"/>
<dbReference type="Proteomes" id="UP000030641">
    <property type="component" value="Unassembled WGS sequence"/>
</dbReference>
<dbReference type="EMBL" id="KL584771">
    <property type="protein sequence ID" value="KEQ92418.1"/>
    <property type="molecule type" value="Genomic_DNA"/>
</dbReference>
<dbReference type="Gene3D" id="3.60.21.10">
    <property type="match status" value="1"/>
</dbReference>
<dbReference type="PANTHER" id="PTHR37844:SF2">
    <property type="entry name" value="SER_THR PROTEIN PHOSPHATASE SUPERFAMILY (AFU_ORTHOLOGUE AFUA_1G14840)"/>
    <property type="match status" value="1"/>
</dbReference>
<evidence type="ECO:0000313" key="2">
    <source>
        <dbReference type="EMBL" id="KEQ92418.1"/>
    </source>
</evidence>
<sequence>MTTGLQFVSDLHLERNKGYTYNIPRSASHLALVGDIGRFCDYDDYAAFLRTQCQIFDQVLLVAGNNEFYGSSRQEGLDAAQRLEQDPSLLGKLVFLSRNRIDLPGSNIIVLGCTLHSRIQQGHTRLNKDFQSIRDWTTEDHNREHELDLEWLRSTLRHIAEAEPLKQVIILTHHAPSFKNTCHPSHEYNAVSQCFCSNTLEEFETWEGQGQVSDWIFGHTHWNARFMCGNTVVRSNCLPNRPRDLSMWQTLMLYRPFDPRAVIKIGPIQSWSNWLFGS</sequence>
<proteinExistence type="predicted"/>
<dbReference type="PANTHER" id="PTHR37844">
    <property type="entry name" value="SER/THR PROTEIN PHOSPHATASE SUPERFAMILY (AFU_ORTHOLOGUE AFUA_1G14840)"/>
    <property type="match status" value="1"/>
</dbReference>
<name>A0A074Y3P7_AURSE</name>
<dbReference type="HOGENOM" id="CLU_060372_0_0_1"/>
<keyword evidence="3" id="KW-1185">Reference proteome</keyword>
<feature type="domain" description="Calcineurin-like phosphoesterase" evidence="1">
    <location>
        <begin position="8"/>
        <end position="222"/>
    </location>
</feature>
<dbReference type="InterPro" id="IPR004843">
    <property type="entry name" value="Calcineurin-like_PHP"/>
</dbReference>
<dbReference type="AlphaFoldDB" id="A0A074Y3P7"/>
<accession>A0A074Y3P7</accession>
<reference evidence="2 3" key="1">
    <citation type="journal article" date="2014" name="BMC Genomics">
        <title>Genome sequencing of four Aureobasidium pullulans varieties: biotechnological potential, stress tolerance, and description of new species.</title>
        <authorList>
            <person name="Gostin Ar C."/>
            <person name="Ohm R.A."/>
            <person name="Kogej T."/>
            <person name="Sonjak S."/>
            <person name="Turk M."/>
            <person name="Zajc J."/>
            <person name="Zalar P."/>
            <person name="Grube M."/>
            <person name="Sun H."/>
            <person name="Han J."/>
            <person name="Sharma A."/>
            <person name="Chiniquy J."/>
            <person name="Ngan C.Y."/>
            <person name="Lipzen A."/>
            <person name="Barry K."/>
            <person name="Grigoriev I.V."/>
            <person name="Gunde-Cimerman N."/>
        </authorList>
    </citation>
    <scope>NUCLEOTIDE SEQUENCE [LARGE SCALE GENOMIC DNA]</scope>
    <source>
        <strain evidence="2 3">EXF-2481</strain>
    </source>
</reference>
<gene>
    <name evidence="2" type="ORF">AUEXF2481DRAFT_68629</name>
</gene>
<dbReference type="RefSeq" id="XP_013340853.1">
    <property type="nucleotide sequence ID" value="XM_013485399.1"/>
</dbReference>
<evidence type="ECO:0000259" key="1">
    <source>
        <dbReference type="Pfam" id="PF00149"/>
    </source>
</evidence>
<dbReference type="InParanoid" id="A0A074Y3P7"/>
<dbReference type="GO" id="GO:0016787">
    <property type="term" value="F:hydrolase activity"/>
    <property type="evidence" value="ECO:0007669"/>
    <property type="project" value="InterPro"/>
</dbReference>
<evidence type="ECO:0000313" key="3">
    <source>
        <dbReference type="Proteomes" id="UP000030641"/>
    </source>
</evidence>
<dbReference type="Pfam" id="PF00149">
    <property type="entry name" value="Metallophos"/>
    <property type="match status" value="1"/>
</dbReference>
<organism evidence="2 3">
    <name type="scientific">Aureobasidium subglaciale (strain EXF-2481)</name>
    <name type="common">Aureobasidium pullulans var. subglaciale</name>
    <dbReference type="NCBI Taxonomy" id="1043005"/>
    <lineage>
        <taxon>Eukaryota</taxon>
        <taxon>Fungi</taxon>
        <taxon>Dikarya</taxon>
        <taxon>Ascomycota</taxon>
        <taxon>Pezizomycotina</taxon>
        <taxon>Dothideomycetes</taxon>
        <taxon>Dothideomycetidae</taxon>
        <taxon>Dothideales</taxon>
        <taxon>Saccotheciaceae</taxon>
        <taxon>Aureobasidium</taxon>
    </lineage>
</organism>